<accession>A0AAP5I862</accession>
<dbReference type="AlphaFoldDB" id="A0AAP5I862"/>
<reference evidence="2" key="1">
    <citation type="journal article" date="2021" name="Science">
        <title>Hunting the eagle killer: A cyanobacterial neurotoxin causes vacuolar myelinopathy.</title>
        <authorList>
            <person name="Breinlinger S."/>
            <person name="Phillips T.J."/>
            <person name="Haram B.N."/>
            <person name="Mares J."/>
            <person name="Martinez Yerena J.A."/>
            <person name="Hrouzek P."/>
            <person name="Sobotka R."/>
            <person name="Henderson W.M."/>
            <person name="Schmieder P."/>
            <person name="Williams S.M."/>
            <person name="Lauderdale J.D."/>
            <person name="Wilde H.D."/>
            <person name="Gerrin W."/>
            <person name="Kust A."/>
            <person name="Washington J.W."/>
            <person name="Wagner C."/>
            <person name="Geier B."/>
            <person name="Liebeke M."/>
            <person name="Enke H."/>
            <person name="Niedermeyer T.H.J."/>
            <person name="Wilde S.B."/>
        </authorList>
    </citation>
    <scope>NUCLEOTIDE SEQUENCE [LARGE SCALE GENOMIC DNA]</scope>
    <source>
        <strain evidence="2">Thurmond2011</strain>
    </source>
</reference>
<evidence type="ECO:0000313" key="2">
    <source>
        <dbReference type="Proteomes" id="UP000667802"/>
    </source>
</evidence>
<keyword evidence="2" id="KW-1185">Reference proteome</keyword>
<dbReference type="EMBL" id="JAALHA020000008">
    <property type="protein sequence ID" value="MDR9896474.1"/>
    <property type="molecule type" value="Genomic_DNA"/>
</dbReference>
<comment type="caution">
    <text evidence="1">The sequence shown here is derived from an EMBL/GenBank/DDBJ whole genome shotgun (WGS) entry which is preliminary data.</text>
</comment>
<dbReference type="Proteomes" id="UP000667802">
    <property type="component" value="Unassembled WGS sequence"/>
</dbReference>
<dbReference type="RefSeq" id="WP_208340389.1">
    <property type="nucleotide sequence ID" value="NZ_CAWQFN010000651.1"/>
</dbReference>
<organism evidence="1 2">
    <name type="scientific">Aetokthonos hydrillicola Thurmond2011</name>
    <dbReference type="NCBI Taxonomy" id="2712845"/>
    <lineage>
        <taxon>Bacteria</taxon>
        <taxon>Bacillati</taxon>
        <taxon>Cyanobacteriota</taxon>
        <taxon>Cyanophyceae</taxon>
        <taxon>Nostocales</taxon>
        <taxon>Hapalosiphonaceae</taxon>
        <taxon>Aetokthonos</taxon>
    </lineage>
</organism>
<name>A0AAP5I862_9CYAN</name>
<evidence type="ECO:0000313" key="1">
    <source>
        <dbReference type="EMBL" id="MDR9896474.1"/>
    </source>
</evidence>
<gene>
    <name evidence="1" type="ORF">G7B40_018185</name>
</gene>
<sequence>MYSYHIELNGEVLHVGFNRNLPSQGDRIVRDALEVVSQKIDSGEITGGKRILIDGPQSVPVAYVLSHKLAHLYQVVAILDPKLGSKVSTPNGAIRHKTYIVTSVHGSAEYQVGDLIETTESQKERSLIKVVLCGPAKSGKSCLRDGLKRAILGRLGAPYPYVITACPDGEGSWHQEAYENNQSAAKDYKYNNKADFTPEFAQQAAKWVQGANQLINIIDVGGKTSPENKIIMKEATHAVILSGDVNKFPEWEVFCQELNLKIVAKIHSQLHGVQDEVMQADNWQEQTNELLETAPLLTGSVHRLERGENVSDRPMVKALADVLKHLTKC</sequence>
<proteinExistence type="predicted"/>
<protein>
    <submittedName>
        <fullName evidence="1">CRISPR-associated protein Csx3</fullName>
    </submittedName>
</protein>